<keyword evidence="3" id="KW-1185">Reference proteome</keyword>
<dbReference type="GO" id="GO:0005524">
    <property type="term" value="F:ATP binding"/>
    <property type="evidence" value="ECO:0007669"/>
    <property type="project" value="UniProtKB-KW"/>
</dbReference>
<dbReference type="GO" id="GO:0016887">
    <property type="term" value="F:ATP hydrolysis activity"/>
    <property type="evidence" value="ECO:0007669"/>
    <property type="project" value="InterPro"/>
</dbReference>
<dbReference type="InterPro" id="IPR027417">
    <property type="entry name" value="P-loop_NTPase"/>
</dbReference>
<organism evidence="2 3">
    <name type="scientific">Echinicola strongylocentroti</name>
    <dbReference type="NCBI Taxonomy" id="1795355"/>
    <lineage>
        <taxon>Bacteria</taxon>
        <taxon>Pseudomonadati</taxon>
        <taxon>Bacteroidota</taxon>
        <taxon>Cytophagia</taxon>
        <taxon>Cytophagales</taxon>
        <taxon>Cyclobacteriaceae</taxon>
        <taxon>Echinicola</taxon>
    </lineage>
</organism>
<feature type="domain" description="ATPase AAA-type core" evidence="1">
    <location>
        <begin position="50"/>
        <end position="354"/>
    </location>
</feature>
<dbReference type="KEGG" id="est:DN752_08530"/>
<protein>
    <submittedName>
        <fullName evidence="2">ATP-binding protein</fullName>
    </submittedName>
</protein>
<dbReference type="SUPFAM" id="SSF52540">
    <property type="entry name" value="P-loop containing nucleoside triphosphate hydrolases"/>
    <property type="match status" value="1"/>
</dbReference>
<name>A0A2Z4IIB2_9BACT</name>
<proteinExistence type="predicted"/>
<sequence>MVLEIRIKNFFTIAEEVVLDMRAGTINTAKSKQLGDNLFSFEDIEVLKVLAIYGANASGKSNIIKAIRFCHAMVYESHKHNENTTFNFRPFKFKGYENRPSTYYIRFVAEGTEYRYKFSLTPDKVLKESLYHYPNGRKAKVFERDETKGKTKRERYSFGTGVIKRPMDVAENTSNKTLYISRASQMDRDIPKRIFRFFHNAFILRHSHYSIRNIDQLIGSYKPQLLKALRFADSDIVDFKYRVIKSKGKRVRANIDTQEAYLEDDELESLEIKTFHKGAPKIHFDFLREESNGTQKLFFMMLTILDIINRDKVLLIDEIEDSLHPKIVDYIIQLFNASRHGQLIFSTHNTHLLNLNKFRKDQIWFVNKREDGSSDLYSLYDYSDFRDTMDLEKAYLQGRFDSIPIVDDSIHNLHTIIED</sequence>
<dbReference type="RefSeq" id="WP_112783548.1">
    <property type="nucleotide sequence ID" value="NZ_CP030041.1"/>
</dbReference>
<dbReference type="Pfam" id="PF13304">
    <property type="entry name" value="AAA_21"/>
    <property type="match status" value="1"/>
</dbReference>
<dbReference type="PANTHER" id="PTHR40396:SF1">
    <property type="entry name" value="ATPASE AAA-TYPE CORE DOMAIN-CONTAINING PROTEIN"/>
    <property type="match status" value="1"/>
</dbReference>
<dbReference type="Gene3D" id="3.40.50.300">
    <property type="entry name" value="P-loop containing nucleotide triphosphate hydrolases"/>
    <property type="match status" value="1"/>
</dbReference>
<dbReference type="EMBL" id="CP030041">
    <property type="protein sequence ID" value="AWW30163.1"/>
    <property type="molecule type" value="Genomic_DNA"/>
</dbReference>
<reference evidence="2 3" key="1">
    <citation type="submission" date="2018-06" db="EMBL/GenBank/DDBJ databases">
        <title>Echinicola strongylocentroti sp. nov., isolated from a sea urchin Strongylocentrotus intermedius.</title>
        <authorList>
            <person name="Bae S.S."/>
        </authorList>
    </citation>
    <scope>NUCLEOTIDE SEQUENCE [LARGE SCALE GENOMIC DNA]</scope>
    <source>
        <strain evidence="2 3">MEBiC08714</strain>
    </source>
</reference>
<gene>
    <name evidence="2" type="ORF">DN752_08530</name>
</gene>
<evidence type="ECO:0000259" key="1">
    <source>
        <dbReference type="Pfam" id="PF13304"/>
    </source>
</evidence>
<dbReference type="AlphaFoldDB" id="A0A2Z4IIB2"/>
<dbReference type="OrthoDB" id="9809324at2"/>
<accession>A0A2Z4IIB2</accession>
<dbReference type="Proteomes" id="UP000248688">
    <property type="component" value="Chromosome"/>
</dbReference>
<dbReference type="InterPro" id="IPR003959">
    <property type="entry name" value="ATPase_AAA_core"/>
</dbReference>
<keyword evidence="2" id="KW-0547">Nucleotide-binding</keyword>
<dbReference type="PANTHER" id="PTHR40396">
    <property type="entry name" value="ATPASE-LIKE PROTEIN"/>
    <property type="match status" value="1"/>
</dbReference>
<evidence type="ECO:0000313" key="3">
    <source>
        <dbReference type="Proteomes" id="UP000248688"/>
    </source>
</evidence>
<keyword evidence="2" id="KW-0067">ATP-binding</keyword>
<evidence type="ECO:0000313" key="2">
    <source>
        <dbReference type="EMBL" id="AWW30163.1"/>
    </source>
</evidence>